<feature type="transmembrane region" description="Helical" evidence="9">
    <location>
        <begin position="383"/>
        <end position="403"/>
    </location>
</feature>
<dbReference type="OrthoDB" id="1666796at2759"/>
<feature type="signal peptide" evidence="9">
    <location>
        <begin position="1"/>
        <end position="22"/>
    </location>
</feature>
<accession>A0A1X2IWM3</accession>
<dbReference type="GO" id="GO:0005794">
    <property type="term" value="C:Golgi apparatus"/>
    <property type="evidence" value="ECO:0007669"/>
    <property type="project" value="UniProtKB-SubCell"/>
</dbReference>
<keyword evidence="11" id="KW-1185">Reference proteome</keyword>
<keyword evidence="8 9" id="KW-0472">Membrane</keyword>
<dbReference type="AlphaFoldDB" id="A0A1X2IWM3"/>
<feature type="transmembrane region" description="Helical" evidence="9">
    <location>
        <begin position="510"/>
        <end position="534"/>
    </location>
</feature>
<organism evidence="10 11">
    <name type="scientific">Absidia repens</name>
    <dbReference type="NCBI Taxonomy" id="90262"/>
    <lineage>
        <taxon>Eukaryota</taxon>
        <taxon>Fungi</taxon>
        <taxon>Fungi incertae sedis</taxon>
        <taxon>Mucoromycota</taxon>
        <taxon>Mucoromycotina</taxon>
        <taxon>Mucoromycetes</taxon>
        <taxon>Mucorales</taxon>
        <taxon>Cunninghamellaceae</taxon>
        <taxon>Absidia</taxon>
    </lineage>
</organism>
<feature type="chain" id="PRO_5011817663" description="Transmembrane 9 superfamily member" evidence="9">
    <location>
        <begin position="23"/>
        <end position="616"/>
    </location>
</feature>
<evidence type="ECO:0000256" key="7">
    <source>
        <dbReference type="ARBA" id="ARBA00023034"/>
    </source>
</evidence>
<feature type="transmembrane region" description="Helical" evidence="9">
    <location>
        <begin position="352"/>
        <end position="371"/>
    </location>
</feature>
<evidence type="ECO:0000313" key="11">
    <source>
        <dbReference type="Proteomes" id="UP000193560"/>
    </source>
</evidence>
<feature type="transmembrane region" description="Helical" evidence="9">
    <location>
        <begin position="577"/>
        <end position="606"/>
    </location>
</feature>
<dbReference type="PANTHER" id="PTHR10766:SF55">
    <property type="entry name" value="TRANSMEMBRANE 9 SUPERFAMILY MEMBER 4"/>
    <property type="match status" value="1"/>
</dbReference>
<dbReference type="InterPro" id="IPR004240">
    <property type="entry name" value="EMP70"/>
</dbReference>
<dbReference type="EMBL" id="MCGE01000003">
    <property type="protein sequence ID" value="ORZ23422.1"/>
    <property type="molecule type" value="Genomic_DNA"/>
</dbReference>
<keyword evidence="4 9" id="KW-0812">Transmembrane</keyword>
<evidence type="ECO:0000256" key="3">
    <source>
        <dbReference type="ARBA" id="ARBA00005227"/>
    </source>
</evidence>
<dbReference type="STRING" id="90262.A0A1X2IWM3"/>
<dbReference type="GO" id="GO:0016020">
    <property type="term" value="C:membrane"/>
    <property type="evidence" value="ECO:0007669"/>
    <property type="project" value="UniProtKB-SubCell"/>
</dbReference>
<feature type="transmembrane region" description="Helical" evidence="9">
    <location>
        <begin position="313"/>
        <end position="340"/>
    </location>
</feature>
<dbReference type="Pfam" id="PF02990">
    <property type="entry name" value="EMP70"/>
    <property type="match status" value="1"/>
</dbReference>
<evidence type="ECO:0000256" key="4">
    <source>
        <dbReference type="ARBA" id="ARBA00022692"/>
    </source>
</evidence>
<evidence type="ECO:0000256" key="6">
    <source>
        <dbReference type="ARBA" id="ARBA00022989"/>
    </source>
</evidence>
<gene>
    <name evidence="10" type="ORF">BCR42DRAFT_344070</name>
</gene>
<comment type="caution">
    <text evidence="10">The sequence shown here is derived from an EMBL/GenBank/DDBJ whole genome shotgun (WGS) entry which is preliminary data.</text>
</comment>
<feature type="transmembrane region" description="Helical" evidence="9">
    <location>
        <begin position="423"/>
        <end position="444"/>
    </location>
</feature>
<name>A0A1X2IWM3_9FUNG</name>
<comment type="similarity">
    <text evidence="3 9">Belongs to the nonaspanin (TM9SF) (TC 9.A.2) family.</text>
</comment>
<evidence type="ECO:0000313" key="10">
    <source>
        <dbReference type="EMBL" id="ORZ23422.1"/>
    </source>
</evidence>
<evidence type="ECO:0000256" key="9">
    <source>
        <dbReference type="RuleBase" id="RU363079"/>
    </source>
</evidence>
<dbReference type="Proteomes" id="UP000193560">
    <property type="component" value="Unassembled WGS sequence"/>
</dbReference>
<evidence type="ECO:0000256" key="1">
    <source>
        <dbReference type="ARBA" id="ARBA00004141"/>
    </source>
</evidence>
<proteinExistence type="inferred from homology"/>
<feature type="transmembrane region" description="Helical" evidence="9">
    <location>
        <begin position="472"/>
        <end position="490"/>
    </location>
</feature>
<evidence type="ECO:0000256" key="5">
    <source>
        <dbReference type="ARBA" id="ARBA00022729"/>
    </source>
</evidence>
<evidence type="ECO:0000256" key="2">
    <source>
        <dbReference type="ARBA" id="ARBA00004555"/>
    </source>
</evidence>
<feature type="transmembrane region" description="Helical" evidence="9">
    <location>
        <begin position="253"/>
        <end position="275"/>
    </location>
</feature>
<comment type="subcellular location">
    <subcellularLocation>
        <location evidence="2">Golgi apparatus</location>
    </subcellularLocation>
    <subcellularLocation>
        <location evidence="1">Membrane</location>
        <topology evidence="1">Multi-pass membrane protein</topology>
    </subcellularLocation>
</comment>
<protein>
    <recommendedName>
        <fullName evidence="9">Transmembrane 9 superfamily member</fullName>
    </recommendedName>
</protein>
<keyword evidence="5 9" id="KW-0732">Signal</keyword>
<feature type="transmembrane region" description="Helical" evidence="9">
    <location>
        <begin position="541"/>
        <end position="565"/>
    </location>
</feature>
<reference evidence="10 11" key="1">
    <citation type="submission" date="2016-07" db="EMBL/GenBank/DDBJ databases">
        <title>Pervasive Adenine N6-methylation of Active Genes in Fungi.</title>
        <authorList>
            <consortium name="DOE Joint Genome Institute"/>
            <person name="Mondo S.J."/>
            <person name="Dannebaum R.O."/>
            <person name="Kuo R.C."/>
            <person name="Labutti K."/>
            <person name="Haridas S."/>
            <person name="Kuo A."/>
            <person name="Salamov A."/>
            <person name="Ahrendt S.R."/>
            <person name="Lipzen A."/>
            <person name="Sullivan W."/>
            <person name="Andreopoulos W.B."/>
            <person name="Clum A."/>
            <person name="Lindquist E."/>
            <person name="Daum C."/>
            <person name="Ramamoorthy G.K."/>
            <person name="Gryganskyi A."/>
            <person name="Culley D."/>
            <person name="Magnuson J.K."/>
            <person name="James T.Y."/>
            <person name="O'Malley M.A."/>
            <person name="Stajich J.E."/>
            <person name="Spatafora J.W."/>
            <person name="Visel A."/>
            <person name="Grigoriev I.V."/>
        </authorList>
    </citation>
    <scope>NUCLEOTIDE SEQUENCE [LARGE SCALE GENOMIC DNA]</scope>
    <source>
        <strain evidence="10 11">NRRL 1336</strain>
    </source>
</reference>
<evidence type="ECO:0000256" key="8">
    <source>
        <dbReference type="ARBA" id="ARBA00023136"/>
    </source>
</evidence>
<keyword evidence="7" id="KW-0333">Golgi apparatus</keyword>
<keyword evidence="6 9" id="KW-1133">Transmembrane helix</keyword>
<dbReference type="PANTHER" id="PTHR10766">
    <property type="entry name" value="TRANSMEMBRANE 9 SUPERFAMILY PROTEIN"/>
    <property type="match status" value="1"/>
</dbReference>
<dbReference type="GO" id="GO:0072657">
    <property type="term" value="P:protein localization to membrane"/>
    <property type="evidence" value="ECO:0007669"/>
    <property type="project" value="TreeGrafter"/>
</dbReference>
<sequence>MTNRYALTFFYLYLCFVCTAHATSFKKGDSIPLLYNKIHSYKTQLPFAYSSLPFICPPYAQKTWQDRALERSWLTIDQDITGDRPIKSDYKITALENTECAILCTQPWTVSDAMKAKELIHNGYQVEWWLDDIPGATASYTNEISTLVYRVGYPLGQVIDGKIFINNHVTFNILYATNSDNPTEEIDIKGFEIYPESMKSGECQRKTIDHEKQQVTERRTSVTFTYAVKWKRVQSATPTNRWDTFLIPPRSDVYFIATINMAVMVLVLSLVIGVIMTKTLNKDVSAFHDDVHDDFEDVIGWRLIHRDVFRRPIYGGLLAPVVGTGIQLFFIAAMIIGMVYRGWIFIAKPGSLISSFIKLYVPSSCFAGYWSARIYKVFRGKSWMFNAVLTSLMLTGFLALVLFTQSVFAWSAQSSLVISFRGWASMVLMWVFLAVPLTLLGSYFGNQCEKIEHPVRTTQMPRLIPSKRWYQQYNISILLGGVIPFAVVFIDLNELLKSSWRGELYISIPHLVLSCLVMAITTSQVSMVLIFFQLCNEDYHWWWMSFVVGASSSMYMFVYGLIYIMTKTNIDDFSGGMIYVIHLLLGCVLIGLSNGCLGFFSAYWMIRRIYSSAKMD</sequence>